<keyword evidence="2 4" id="KW-0863">Zinc-finger</keyword>
<dbReference type="PROSITE" id="PS50103">
    <property type="entry name" value="ZF_C3H1"/>
    <property type="match status" value="1"/>
</dbReference>
<evidence type="ECO:0000256" key="5">
    <source>
        <dbReference type="SAM" id="MobiDB-lite"/>
    </source>
</evidence>
<evidence type="ECO:0000256" key="1">
    <source>
        <dbReference type="ARBA" id="ARBA00022723"/>
    </source>
</evidence>
<evidence type="ECO:0000313" key="7">
    <source>
        <dbReference type="EMBL" id="WFC94748.1"/>
    </source>
</evidence>
<dbReference type="InterPro" id="IPR036855">
    <property type="entry name" value="Znf_CCCH_sf"/>
</dbReference>
<keyword evidence="8" id="KW-1185">Reference proteome</keyword>
<dbReference type="SMART" id="SM00356">
    <property type="entry name" value="ZnF_C3H1"/>
    <property type="match status" value="1"/>
</dbReference>
<dbReference type="Proteomes" id="UP001216638">
    <property type="component" value="Chromosome 1"/>
</dbReference>
<sequence>MAEARKRKKVPRYDAFGNYLGDFAEEADAAPAPVEARASSASAPAPAVPAPAPAPPAERVVRPMTALRIPAAVRRAPTGPQYRCGVHTTLLDESRPCAFVASSELELMLHRADRHLLYPPGGLDELRRRDPMRIAQERERAARARRGQMRGADGPMDSTIQGLNIRLDTPELVDEWIRQRKKRFPTAEHVAQKAAAQARGGGRPPATEARARVSPEPAASDADDASDSDTSSTTSGTASSSSSDMDFERDAVSSKVPPPEVPAAREPRVCRYYLQGTCTFGAACRQSHGAARERVRAVPRAPARNPFEPPDLLRKMLGREIAQHVDALAQLIRFVLDNDMLAHVERRAGDAAAQAAARARVVPLDGAVGAPAPAPALRALVDLRWPEEPDPLVYLDPLRRTDPKPLRLAELEALATDAKLRAILTPSTPLHPHGAVNEALREALRTWDALPTARHRDAALELVLGVGAQSPVYAHEAYTPPTQRARGVPADRRGVSEAELLRLGLRIGPDEVV</sequence>
<proteinExistence type="predicted"/>
<name>A0AAF0DSQ2_9BASI</name>
<reference evidence="7" key="1">
    <citation type="submission" date="2023-03" db="EMBL/GenBank/DDBJ databases">
        <title>Mating type loci evolution in Malassezia.</title>
        <authorList>
            <person name="Coelho M.A."/>
        </authorList>
    </citation>
    <scope>NUCLEOTIDE SEQUENCE</scope>
    <source>
        <strain evidence="7">CBS 14135</strain>
    </source>
</reference>
<dbReference type="EMBL" id="CP119951">
    <property type="protein sequence ID" value="WFC94748.1"/>
    <property type="molecule type" value="Genomic_DNA"/>
</dbReference>
<evidence type="ECO:0000313" key="8">
    <source>
        <dbReference type="Proteomes" id="UP001216638"/>
    </source>
</evidence>
<feature type="domain" description="C3H1-type" evidence="6">
    <location>
        <begin position="264"/>
        <end position="291"/>
    </location>
</feature>
<feature type="region of interest" description="Disordered" evidence="5">
    <location>
        <begin position="138"/>
        <end position="160"/>
    </location>
</feature>
<feature type="compositionally biased region" description="Pro residues" evidence="5">
    <location>
        <begin position="46"/>
        <end position="56"/>
    </location>
</feature>
<evidence type="ECO:0000256" key="2">
    <source>
        <dbReference type="ARBA" id="ARBA00022771"/>
    </source>
</evidence>
<keyword evidence="3 4" id="KW-0862">Zinc</keyword>
<dbReference type="InterPro" id="IPR000571">
    <property type="entry name" value="Znf_CCCH"/>
</dbReference>
<dbReference type="Gene3D" id="4.10.1000.10">
    <property type="entry name" value="Zinc finger, CCCH-type"/>
    <property type="match status" value="1"/>
</dbReference>
<dbReference type="AlphaFoldDB" id="A0AAF0DSQ2"/>
<organism evidence="7 8">
    <name type="scientific">Malassezia brasiliensis</name>
    <dbReference type="NCBI Taxonomy" id="1821822"/>
    <lineage>
        <taxon>Eukaryota</taxon>
        <taxon>Fungi</taxon>
        <taxon>Dikarya</taxon>
        <taxon>Basidiomycota</taxon>
        <taxon>Ustilaginomycotina</taxon>
        <taxon>Malasseziomycetes</taxon>
        <taxon>Malasseziales</taxon>
        <taxon>Malasseziaceae</taxon>
        <taxon>Malassezia</taxon>
    </lineage>
</organism>
<feature type="region of interest" description="Disordered" evidence="5">
    <location>
        <begin position="184"/>
        <end position="262"/>
    </location>
</feature>
<gene>
    <name evidence="7" type="ORF">MBRA1_001382</name>
</gene>
<accession>A0AAF0DSQ2</accession>
<keyword evidence="1 4" id="KW-0479">Metal-binding</keyword>
<evidence type="ECO:0000256" key="4">
    <source>
        <dbReference type="PROSITE-ProRule" id="PRU00723"/>
    </source>
</evidence>
<protein>
    <recommendedName>
        <fullName evidence="6">C3H1-type domain-containing protein</fullName>
    </recommendedName>
</protein>
<dbReference type="InterPro" id="IPR019496">
    <property type="entry name" value="NUFIP1_cons_dom"/>
</dbReference>
<feature type="zinc finger region" description="C3H1-type" evidence="4">
    <location>
        <begin position="264"/>
        <end position="291"/>
    </location>
</feature>
<dbReference type="GO" id="GO:0008270">
    <property type="term" value="F:zinc ion binding"/>
    <property type="evidence" value="ECO:0007669"/>
    <property type="project" value="UniProtKB-KW"/>
</dbReference>
<dbReference type="Pfam" id="PF00642">
    <property type="entry name" value="zf-CCCH"/>
    <property type="match status" value="1"/>
</dbReference>
<feature type="region of interest" description="Disordered" evidence="5">
    <location>
        <begin position="30"/>
        <end position="56"/>
    </location>
</feature>
<feature type="compositionally biased region" description="Low complexity" evidence="5">
    <location>
        <begin position="228"/>
        <end position="244"/>
    </location>
</feature>
<evidence type="ECO:0000256" key="3">
    <source>
        <dbReference type="ARBA" id="ARBA00022833"/>
    </source>
</evidence>
<feature type="compositionally biased region" description="Low complexity" evidence="5">
    <location>
        <begin position="30"/>
        <end position="45"/>
    </location>
</feature>
<dbReference type="SUPFAM" id="SSF90229">
    <property type="entry name" value="CCCH zinc finger"/>
    <property type="match status" value="1"/>
</dbReference>
<evidence type="ECO:0000259" key="6">
    <source>
        <dbReference type="PROSITE" id="PS50103"/>
    </source>
</evidence>
<dbReference type="Pfam" id="PF10453">
    <property type="entry name" value="NUFIP1"/>
    <property type="match status" value="1"/>
</dbReference>